<keyword evidence="4 6" id="KW-1133">Transmembrane helix</keyword>
<accession>A0A117UZ23</accession>
<dbReference type="GO" id="GO:0022857">
    <property type="term" value="F:transmembrane transporter activity"/>
    <property type="evidence" value="ECO:0007669"/>
    <property type="project" value="InterPro"/>
</dbReference>
<evidence type="ECO:0000313" key="8">
    <source>
        <dbReference type="EMBL" id="KUR73482.1"/>
    </source>
</evidence>
<name>A0A117UZ23_9SPHN</name>
<feature type="transmembrane region" description="Helical" evidence="6">
    <location>
        <begin position="12"/>
        <end position="33"/>
    </location>
</feature>
<dbReference type="Proteomes" id="UP000058012">
    <property type="component" value="Unassembled WGS sequence"/>
</dbReference>
<feature type="transmembrane region" description="Helical" evidence="6">
    <location>
        <begin position="222"/>
        <end position="246"/>
    </location>
</feature>
<comment type="caution">
    <text evidence="8">The sequence shown here is derived from an EMBL/GenBank/DDBJ whole genome shotgun (WGS) entry which is preliminary data.</text>
</comment>
<dbReference type="PANTHER" id="PTHR23505:SF79">
    <property type="entry name" value="PROTEIN SPINSTER"/>
    <property type="match status" value="1"/>
</dbReference>
<dbReference type="STRING" id="1117702.AQZ52_00405"/>
<dbReference type="OrthoDB" id="7442224at2"/>
<feature type="transmembrane region" description="Helical" evidence="6">
    <location>
        <begin position="314"/>
        <end position="339"/>
    </location>
</feature>
<keyword evidence="3 6" id="KW-0812">Transmembrane</keyword>
<dbReference type="EMBL" id="LLZS01000001">
    <property type="protein sequence ID" value="KUR73482.1"/>
    <property type="molecule type" value="Genomic_DNA"/>
</dbReference>
<reference evidence="8 9" key="1">
    <citation type="submission" date="2015-10" db="EMBL/GenBank/DDBJ databases">
        <title>Draft genome sequence of Novosphingobium fuchskuhlense DSM 25065 isolated from a surface water sample of the southwest basin of Lake Grosse Fuchskuhle.</title>
        <authorList>
            <person name="Ruckert C."/>
            <person name="Winkler A."/>
            <person name="Glaeser J."/>
            <person name="Grossart H.-P."/>
            <person name="Kalinowski J."/>
            <person name="Glaeser S."/>
        </authorList>
    </citation>
    <scope>NUCLEOTIDE SEQUENCE [LARGE SCALE GENOMIC DNA]</scope>
    <source>
        <strain evidence="8 9">FNE08-7</strain>
    </source>
</reference>
<evidence type="ECO:0000313" key="9">
    <source>
        <dbReference type="Proteomes" id="UP000058012"/>
    </source>
</evidence>
<keyword evidence="5 6" id="KW-0472">Membrane</keyword>
<dbReference type="AlphaFoldDB" id="A0A117UZ23"/>
<dbReference type="Pfam" id="PF07690">
    <property type="entry name" value="MFS_1"/>
    <property type="match status" value="1"/>
</dbReference>
<feature type="domain" description="Major facilitator superfamily (MFS) profile" evidence="7">
    <location>
        <begin position="11"/>
        <end position="413"/>
    </location>
</feature>
<evidence type="ECO:0000256" key="3">
    <source>
        <dbReference type="ARBA" id="ARBA00022692"/>
    </source>
</evidence>
<feature type="transmembrane region" description="Helical" evidence="6">
    <location>
        <begin position="291"/>
        <end position="308"/>
    </location>
</feature>
<dbReference type="InterPro" id="IPR036259">
    <property type="entry name" value="MFS_trans_sf"/>
</dbReference>
<dbReference type="RefSeq" id="WP_156424726.1">
    <property type="nucleotide sequence ID" value="NZ_KQ954244.1"/>
</dbReference>
<dbReference type="CDD" id="cd17328">
    <property type="entry name" value="MFS_spinster_like"/>
    <property type="match status" value="1"/>
</dbReference>
<dbReference type="InterPro" id="IPR011701">
    <property type="entry name" value="MFS"/>
</dbReference>
<evidence type="ECO:0000256" key="2">
    <source>
        <dbReference type="ARBA" id="ARBA00022448"/>
    </source>
</evidence>
<evidence type="ECO:0000256" key="5">
    <source>
        <dbReference type="ARBA" id="ARBA00023136"/>
    </source>
</evidence>
<evidence type="ECO:0000256" key="1">
    <source>
        <dbReference type="ARBA" id="ARBA00004141"/>
    </source>
</evidence>
<dbReference type="InterPro" id="IPR044770">
    <property type="entry name" value="MFS_spinster-like"/>
</dbReference>
<sequence length="429" mass="45593">MGEHRHYRHFVLAVITFGGMLNIADRLILSIMLEDIKHAFALSDTQIGLITGFAFTVLYVVCGLPIAWLADRMSRPLIIALAIATWSLMTACCGLATGFWTFFLARMGVGIGESGSGPAGTSLLTQTFKGHELGRAMGIYFLGPTLGTAAGLILGGVLAHAVGWRMTFLLLGIPGILFALFVFLTVQEPGGRPIPDKVSLGKGLIAWFTGIRALCANRVFLAGSLAFGCMIVTGYGFATWLAAIMLRGFHVSTADVGFYLGLAFVLGGIPGPLLGGYLTDWLVQRDGRWRAWLPAIATLGCLPIYLAALQSTNFWTFLGLFSCGYLVFLTAQAPTVSLIQLAVRPDERAMAMAVAMIFNNLIGQALGLFLIGYASTSLTPLFGTKALTWAVIDVSAAFAVPAVLFYLVAASGMARGPLKMMNGPGSSQA</sequence>
<feature type="transmembrane region" description="Helical" evidence="6">
    <location>
        <begin position="45"/>
        <end position="70"/>
    </location>
</feature>
<dbReference type="GO" id="GO:0016020">
    <property type="term" value="C:membrane"/>
    <property type="evidence" value="ECO:0007669"/>
    <property type="project" value="UniProtKB-SubCell"/>
</dbReference>
<comment type="subcellular location">
    <subcellularLocation>
        <location evidence="1">Membrane</location>
        <topology evidence="1">Multi-pass membrane protein</topology>
    </subcellularLocation>
</comment>
<dbReference type="SUPFAM" id="SSF103473">
    <property type="entry name" value="MFS general substrate transporter"/>
    <property type="match status" value="1"/>
</dbReference>
<feature type="transmembrane region" description="Helical" evidence="6">
    <location>
        <begin position="351"/>
        <end position="374"/>
    </location>
</feature>
<keyword evidence="2" id="KW-0813">Transport</keyword>
<organism evidence="8 9">
    <name type="scientific">Novosphingobium fuchskuhlense</name>
    <dbReference type="NCBI Taxonomy" id="1117702"/>
    <lineage>
        <taxon>Bacteria</taxon>
        <taxon>Pseudomonadati</taxon>
        <taxon>Pseudomonadota</taxon>
        <taxon>Alphaproteobacteria</taxon>
        <taxon>Sphingomonadales</taxon>
        <taxon>Sphingomonadaceae</taxon>
        <taxon>Novosphingobium</taxon>
    </lineage>
</organism>
<feature type="transmembrane region" description="Helical" evidence="6">
    <location>
        <begin position="77"/>
        <end position="103"/>
    </location>
</feature>
<dbReference type="InterPro" id="IPR020846">
    <property type="entry name" value="MFS_dom"/>
</dbReference>
<feature type="transmembrane region" description="Helical" evidence="6">
    <location>
        <begin position="137"/>
        <end position="159"/>
    </location>
</feature>
<feature type="transmembrane region" description="Helical" evidence="6">
    <location>
        <begin position="386"/>
        <end position="409"/>
    </location>
</feature>
<gene>
    <name evidence="8" type="ORF">AQZ52_00405</name>
</gene>
<proteinExistence type="predicted"/>
<dbReference type="PROSITE" id="PS50850">
    <property type="entry name" value="MFS"/>
    <property type="match status" value="1"/>
</dbReference>
<dbReference type="Gene3D" id="1.20.1250.20">
    <property type="entry name" value="MFS general substrate transporter like domains"/>
    <property type="match status" value="1"/>
</dbReference>
<feature type="transmembrane region" description="Helical" evidence="6">
    <location>
        <begin position="258"/>
        <end position="279"/>
    </location>
</feature>
<evidence type="ECO:0000256" key="4">
    <source>
        <dbReference type="ARBA" id="ARBA00022989"/>
    </source>
</evidence>
<dbReference type="PANTHER" id="PTHR23505">
    <property type="entry name" value="SPINSTER"/>
    <property type="match status" value="1"/>
</dbReference>
<evidence type="ECO:0000259" key="7">
    <source>
        <dbReference type="PROSITE" id="PS50850"/>
    </source>
</evidence>
<keyword evidence="9" id="KW-1185">Reference proteome</keyword>
<feature type="transmembrane region" description="Helical" evidence="6">
    <location>
        <begin position="166"/>
        <end position="186"/>
    </location>
</feature>
<protein>
    <recommendedName>
        <fullName evidence="7">Major facilitator superfamily (MFS) profile domain-containing protein</fullName>
    </recommendedName>
</protein>
<evidence type="ECO:0000256" key="6">
    <source>
        <dbReference type="SAM" id="Phobius"/>
    </source>
</evidence>